<dbReference type="SUPFAM" id="SSF51658">
    <property type="entry name" value="Xylose isomerase-like"/>
    <property type="match status" value="1"/>
</dbReference>
<protein>
    <recommendedName>
        <fullName evidence="1">Xylose isomerase-like TIM barrel domain-containing protein</fullName>
    </recommendedName>
</protein>
<dbReference type="Pfam" id="PF01261">
    <property type="entry name" value="AP_endonuc_2"/>
    <property type="match status" value="1"/>
</dbReference>
<feature type="domain" description="Xylose isomerase-like TIM barrel" evidence="1">
    <location>
        <begin position="26"/>
        <end position="261"/>
    </location>
</feature>
<name>A0A255GJP8_9ACTN</name>
<dbReference type="PANTHER" id="PTHR12110">
    <property type="entry name" value="HYDROXYPYRUVATE ISOMERASE"/>
    <property type="match status" value="1"/>
</dbReference>
<dbReference type="Proteomes" id="UP000215896">
    <property type="component" value="Unassembled WGS sequence"/>
</dbReference>
<dbReference type="PANTHER" id="PTHR12110:SF47">
    <property type="match status" value="1"/>
</dbReference>
<evidence type="ECO:0000259" key="1">
    <source>
        <dbReference type="Pfam" id="PF01261"/>
    </source>
</evidence>
<sequence length="270" mass="29669">MSSSSSGPRVALSTSSVYPESTAAAFEWAGRIGYDGVELMVGLDPVSMDVDAVERLRDHHQLPVVSVHAPTLLLLPRVWGSDPWEKLERSARAALQLGAETVVVHPPFRWQGRYAAGFVEGVRRLTTTTGIRFCVENMYPWRTPTGEMKAYRPGWDPSELDYDHLTLDLSHAATAKQDALQLAKAWAGRLEHVHLTDGRGSFKDEHLVPGRGDQPAAELLQYLSAEPSFTGDVVLEVNTRGSGSRQQRETDLVESLAFARTHLAAVTDPS</sequence>
<evidence type="ECO:0000313" key="2">
    <source>
        <dbReference type="EMBL" id="OYO16060.1"/>
    </source>
</evidence>
<gene>
    <name evidence="2" type="ORF">CGZ94_05700</name>
</gene>
<dbReference type="OrthoDB" id="3248123at2"/>
<dbReference type="InterPro" id="IPR050312">
    <property type="entry name" value="IolE/XylAMocC-like"/>
</dbReference>
<dbReference type="AlphaFoldDB" id="A0A255GJP8"/>
<keyword evidence="3" id="KW-1185">Reference proteome</keyword>
<dbReference type="EMBL" id="NMVO01000006">
    <property type="protein sequence ID" value="OYO16060.1"/>
    <property type="molecule type" value="Genomic_DNA"/>
</dbReference>
<reference evidence="2 3" key="1">
    <citation type="submission" date="2017-07" db="EMBL/GenBank/DDBJ databases">
        <title>Draft whole genome sequences of clinical Proprionibacteriaceae strains.</title>
        <authorList>
            <person name="Bernier A.-M."/>
            <person name="Bernard K."/>
            <person name="Domingo M.-C."/>
        </authorList>
    </citation>
    <scope>NUCLEOTIDE SEQUENCE [LARGE SCALE GENOMIC DNA]</scope>
    <source>
        <strain evidence="2 3">NML 030167</strain>
    </source>
</reference>
<comment type="caution">
    <text evidence="2">The sequence shown here is derived from an EMBL/GenBank/DDBJ whole genome shotgun (WGS) entry which is preliminary data.</text>
</comment>
<dbReference type="InterPro" id="IPR013022">
    <property type="entry name" value="Xyl_isomerase-like_TIM-brl"/>
</dbReference>
<dbReference type="InterPro" id="IPR036237">
    <property type="entry name" value="Xyl_isomerase-like_sf"/>
</dbReference>
<dbReference type="Gene3D" id="3.20.20.150">
    <property type="entry name" value="Divalent-metal-dependent TIM barrel enzymes"/>
    <property type="match status" value="1"/>
</dbReference>
<evidence type="ECO:0000313" key="3">
    <source>
        <dbReference type="Proteomes" id="UP000215896"/>
    </source>
</evidence>
<organism evidence="2 3">
    <name type="scientific">Enemella evansiae</name>
    <dbReference type="NCBI Taxonomy" id="2016499"/>
    <lineage>
        <taxon>Bacteria</taxon>
        <taxon>Bacillati</taxon>
        <taxon>Actinomycetota</taxon>
        <taxon>Actinomycetes</taxon>
        <taxon>Propionibacteriales</taxon>
        <taxon>Propionibacteriaceae</taxon>
        <taxon>Enemella</taxon>
    </lineage>
</organism>
<proteinExistence type="predicted"/>
<dbReference type="RefSeq" id="WP_094399552.1">
    <property type="nucleotide sequence ID" value="NZ_NMVL01000002.1"/>
</dbReference>
<accession>A0A255GJP8</accession>